<dbReference type="Proteomes" id="UP000250369">
    <property type="component" value="Unassembled WGS sequence"/>
</dbReference>
<dbReference type="InterPro" id="IPR012851">
    <property type="entry name" value="Spore_coat_CotF-like"/>
</dbReference>
<feature type="region of interest" description="Disordered" evidence="4">
    <location>
        <begin position="269"/>
        <end position="327"/>
    </location>
</feature>
<keyword evidence="6" id="KW-1185">Reference proteome</keyword>
<proteinExistence type="inferred from homology"/>
<evidence type="ECO:0000256" key="3">
    <source>
        <dbReference type="ARBA" id="ARBA00024344"/>
    </source>
</evidence>
<accession>A0A329MHI6</accession>
<dbReference type="PANTHER" id="PTHR39183">
    <property type="entry name" value="SPORE COAT PROTEIN F-LIKE PROTEIN YHCQ"/>
    <property type="match status" value="1"/>
</dbReference>
<comment type="subcellular location">
    <subcellularLocation>
        <location evidence="2">Spore coat</location>
    </subcellularLocation>
</comment>
<feature type="compositionally biased region" description="Polar residues" evidence="4">
    <location>
        <begin position="269"/>
        <end position="294"/>
    </location>
</feature>
<dbReference type="Pfam" id="PF07875">
    <property type="entry name" value="Coat_F"/>
    <property type="match status" value="1"/>
</dbReference>
<organism evidence="5 6">
    <name type="scientific">Paenibacillus contaminans</name>
    <dbReference type="NCBI Taxonomy" id="450362"/>
    <lineage>
        <taxon>Bacteria</taxon>
        <taxon>Bacillati</taxon>
        <taxon>Bacillota</taxon>
        <taxon>Bacilli</taxon>
        <taxon>Bacillales</taxon>
        <taxon>Paenibacillaceae</taxon>
        <taxon>Paenibacillus</taxon>
    </lineage>
</organism>
<dbReference type="InterPro" id="IPR012347">
    <property type="entry name" value="Ferritin-like"/>
</dbReference>
<evidence type="ECO:0008006" key="7">
    <source>
        <dbReference type="Google" id="ProtNLM"/>
    </source>
</evidence>
<sequence>MPYGAHETMEVHEMLTEKINLIDHFAMYMRDCQNAELRHMIENHLNSAIASYNQLVSYTHDYSAADRFQPAYGMPDVQPQQIMYGLRHPAPQAPHLEARFDDRQIAASVLCMHKSSAKNHMAASLESADPNVRHMLMDASMTCANQAYETFLFMNRQGYYQVPTMDAHTAKTYLHSYQPVGYSMESTQPMPQNMQQSVPQPMPHIMQQTMPQPVLQPIRQPVAQQRMEEEASRYFDGMNAPMNNVSQAVAQSMMGGPGGGTGGVMHQTSQVAPSSSGYAGNPSATYRPMQNNPAGSFARGPVPGAIPDYARQPISGNMAPNPPGRLQ</sequence>
<comment type="similarity">
    <text evidence="3">Belongs to the CotF family.</text>
</comment>
<gene>
    <name evidence="5" type="ORF">DQG23_23190</name>
</gene>
<protein>
    <recommendedName>
        <fullName evidence="7">Spore coat protein</fullName>
    </recommendedName>
</protein>
<evidence type="ECO:0000256" key="4">
    <source>
        <dbReference type="SAM" id="MobiDB-lite"/>
    </source>
</evidence>
<reference evidence="5 6" key="1">
    <citation type="journal article" date="2009" name="Int. J. Syst. Evol. Microbiol.">
        <title>Paenibacillus contaminans sp. nov., isolated from a contaminated laboratory plate.</title>
        <authorList>
            <person name="Chou J.H."/>
            <person name="Lee J.H."/>
            <person name="Lin M.C."/>
            <person name="Chang P.S."/>
            <person name="Arun A.B."/>
            <person name="Young C.C."/>
            <person name="Chen W.M."/>
        </authorList>
    </citation>
    <scope>NUCLEOTIDE SEQUENCE [LARGE SCALE GENOMIC DNA]</scope>
    <source>
        <strain evidence="5 6">CKOBP-6</strain>
    </source>
</reference>
<evidence type="ECO:0000313" key="6">
    <source>
        <dbReference type="Proteomes" id="UP000250369"/>
    </source>
</evidence>
<dbReference type="RefSeq" id="WP_113033256.1">
    <property type="nucleotide sequence ID" value="NZ_QMFB01000014.1"/>
</dbReference>
<dbReference type="GO" id="GO:0030435">
    <property type="term" value="P:sporulation resulting in formation of a cellular spore"/>
    <property type="evidence" value="ECO:0007669"/>
    <property type="project" value="UniProtKB-KW"/>
</dbReference>
<evidence type="ECO:0000313" key="5">
    <source>
        <dbReference type="EMBL" id="RAV19048.1"/>
    </source>
</evidence>
<keyword evidence="1" id="KW-0749">Sporulation</keyword>
<dbReference type="EMBL" id="QMFB01000014">
    <property type="protein sequence ID" value="RAV19048.1"/>
    <property type="molecule type" value="Genomic_DNA"/>
</dbReference>
<dbReference type="OrthoDB" id="2374504at2"/>
<name>A0A329MHI6_9BACL</name>
<dbReference type="Gene3D" id="1.20.1260.10">
    <property type="match status" value="1"/>
</dbReference>
<dbReference type="AlphaFoldDB" id="A0A329MHI6"/>
<comment type="caution">
    <text evidence="5">The sequence shown here is derived from an EMBL/GenBank/DDBJ whole genome shotgun (WGS) entry which is preliminary data.</text>
</comment>
<evidence type="ECO:0000256" key="2">
    <source>
        <dbReference type="ARBA" id="ARBA00024325"/>
    </source>
</evidence>
<dbReference type="PANTHER" id="PTHR39183:SF1">
    <property type="entry name" value="SPORE COAT PROTEIN F-LIKE PROTEIN YHCQ"/>
    <property type="match status" value="1"/>
</dbReference>
<evidence type="ECO:0000256" key="1">
    <source>
        <dbReference type="ARBA" id="ARBA00022969"/>
    </source>
</evidence>